<feature type="domain" description="Heterokaryon incompatibility" evidence="1">
    <location>
        <begin position="29"/>
        <end position="176"/>
    </location>
</feature>
<gene>
    <name evidence="2" type="ORF">NA56DRAFT_741643</name>
</gene>
<sequence>MACLVVVIDVGGPDPSTLKLLETTSLRGYIALSHCWGKPTDEEKTQYCTTKENYQARLKGFSIDNLPKTFQDAVRITRAIGQSYLWIDAVCIIQMDQEDWGRESLSMEKVFSSAYCTISADAAKNWTQGFLERKSPPKFITTYKNGKMMYACSTSHDFDNHVSRSELNKRAWVIQERFLSRRILHFAEDHTYFACGERVRCENFTTLISPKRKEYFIFDPAFPERLTEAGYERMLEFIQHMFKEYAQAGLTNRSDKEIAISGLLQRMQDVIGSECVHGTFRCFLARLLLWRVSDTVTDNEVACSGDTEHGLPSWSWMSHDHIEFFPEHEFIDAPINANSFDSESQLHVRIFELELRDCYMEERGERHVLVQDDDQCIAQFWLDTHEKTQIQGCIVVGKSQEHRWFVLLVTEIPRKRYKRFGVGEINWHYISKTSSDGVLV</sequence>
<dbReference type="STRING" id="1745343.A0A2J6PE59"/>
<keyword evidence="3" id="KW-1185">Reference proteome</keyword>
<name>A0A2J6PE59_9HELO</name>
<accession>A0A2J6PE59</accession>
<dbReference type="InterPro" id="IPR010730">
    <property type="entry name" value="HET"/>
</dbReference>
<reference evidence="2 3" key="1">
    <citation type="submission" date="2016-05" db="EMBL/GenBank/DDBJ databases">
        <title>A degradative enzymes factory behind the ericoid mycorrhizal symbiosis.</title>
        <authorList>
            <consortium name="DOE Joint Genome Institute"/>
            <person name="Martino E."/>
            <person name="Morin E."/>
            <person name="Grelet G."/>
            <person name="Kuo A."/>
            <person name="Kohler A."/>
            <person name="Daghino S."/>
            <person name="Barry K."/>
            <person name="Choi C."/>
            <person name="Cichocki N."/>
            <person name="Clum A."/>
            <person name="Copeland A."/>
            <person name="Hainaut M."/>
            <person name="Haridas S."/>
            <person name="Labutti K."/>
            <person name="Lindquist E."/>
            <person name="Lipzen A."/>
            <person name="Khouja H.-R."/>
            <person name="Murat C."/>
            <person name="Ohm R."/>
            <person name="Olson A."/>
            <person name="Spatafora J."/>
            <person name="Veneault-Fourrey C."/>
            <person name="Henrissat B."/>
            <person name="Grigoriev I."/>
            <person name="Martin F."/>
            <person name="Perotto S."/>
        </authorList>
    </citation>
    <scope>NUCLEOTIDE SEQUENCE [LARGE SCALE GENOMIC DNA]</scope>
    <source>
        <strain evidence="2 3">UAMH 7357</strain>
    </source>
</reference>
<evidence type="ECO:0000313" key="3">
    <source>
        <dbReference type="Proteomes" id="UP000235672"/>
    </source>
</evidence>
<proteinExistence type="predicted"/>
<dbReference type="Pfam" id="PF06985">
    <property type="entry name" value="HET"/>
    <property type="match status" value="1"/>
</dbReference>
<evidence type="ECO:0000259" key="1">
    <source>
        <dbReference type="Pfam" id="PF06985"/>
    </source>
</evidence>
<organism evidence="2 3">
    <name type="scientific">Hyaloscypha hepaticicola</name>
    <dbReference type="NCBI Taxonomy" id="2082293"/>
    <lineage>
        <taxon>Eukaryota</taxon>
        <taxon>Fungi</taxon>
        <taxon>Dikarya</taxon>
        <taxon>Ascomycota</taxon>
        <taxon>Pezizomycotina</taxon>
        <taxon>Leotiomycetes</taxon>
        <taxon>Helotiales</taxon>
        <taxon>Hyaloscyphaceae</taxon>
        <taxon>Hyaloscypha</taxon>
    </lineage>
</organism>
<dbReference type="AlphaFoldDB" id="A0A2J6PE59"/>
<dbReference type="PANTHER" id="PTHR33112">
    <property type="entry name" value="DOMAIN PROTEIN, PUTATIVE-RELATED"/>
    <property type="match status" value="1"/>
</dbReference>
<protein>
    <submittedName>
        <fullName evidence="2">HET-domain-containing protein</fullName>
    </submittedName>
</protein>
<dbReference type="EMBL" id="KZ613557">
    <property type="protein sequence ID" value="PMD12279.1"/>
    <property type="molecule type" value="Genomic_DNA"/>
</dbReference>
<dbReference type="Proteomes" id="UP000235672">
    <property type="component" value="Unassembled WGS sequence"/>
</dbReference>
<dbReference type="OrthoDB" id="3451222at2759"/>
<dbReference type="PANTHER" id="PTHR33112:SF10">
    <property type="entry name" value="TOL"/>
    <property type="match status" value="1"/>
</dbReference>
<evidence type="ECO:0000313" key="2">
    <source>
        <dbReference type="EMBL" id="PMD12279.1"/>
    </source>
</evidence>